<organism evidence="3 4">
    <name type="scientific">Massilia haematophila</name>
    <dbReference type="NCBI Taxonomy" id="457923"/>
    <lineage>
        <taxon>Bacteria</taxon>
        <taxon>Pseudomonadati</taxon>
        <taxon>Pseudomonadota</taxon>
        <taxon>Betaproteobacteria</taxon>
        <taxon>Burkholderiales</taxon>
        <taxon>Oxalobacteraceae</taxon>
        <taxon>Telluria group</taxon>
        <taxon>Massilia</taxon>
    </lineage>
</organism>
<dbReference type="RefSeq" id="WP_379737751.1">
    <property type="nucleotide sequence ID" value="NZ_JBHRVV010000001.1"/>
</dbReference>
<name>A0ABV7PQC6_9BURK</name>
<keyword evidence="1" id="KW-0732">Signal</keyword>
<dbReference type="Gene3D" id="1.10.890.40">
    <property type="match status" value="1"/>
</dbReference>
<reference evidence="4" key="1">
    <citation type="journal article" date="2019" name="Int. J. Syst. Evol. Microbiol.">
        <title>The Global Catalogue of Microorganisms (GCM) 10K type strain sequencing project: providing services to taxonomists for standard genome sequencing and annotation.</title>
        <authorList>
            <consortium name="The Broad Institute Genomics Platform"/>
            <consortium name="The Broad Institute Genome Sequencing Center for Infectious Disease"/>
            <person name="Wu L."/>
            <person name="Ma J."/>
        </authorList>
    </citation>
    <scope>NUCLEOTIDE SEQUENCE [LARGE SCALE GENOMIC DNA]</scope>
    <source>
        <strain evidence="4">CCM 7480</strain>
    </source>
</reference>
<comment type="caution">
    <text evidence="3">The sequence shown here is derived from an EMBL/GenBank/DDBJ whole genome shotgun (WGS) entry which is preliminary data.</text>
</comment>
<dbReference type="Pfam" id="PF18602">
    <property type="entry name" value="Rap1a"/>
    <property type="match status" value="1"/>
</dbReference>
<dbReference type="InterPro" id="IPR041238">
    <property type="entry name" value="Rap1a"/>
</dbReference>
<dbReference type="Proteomes" id="UP001595665">
    <property type="component" value="Unassembled WGS sequence"/>
</dbReference>
<keyword evidence="4" id="KW-1185">Reference proteome</keyword>
<evidence type="ECO:0000256" key="1">
    <source>
        <dbReference type="SAM" id="SignalP"/>
    </source>
</evidence>
<accession>A0ABV7PQC6</accession>
<evidence type="ECO:0000259" key="2">
    <source>
        <dbReference type="Pfam" id="PF18602"/>
    </source>
</evidence>
<dbReference type="EMBL" id="JBHRVV010000001">
    <property type="protein sequence ID" value="MFC3461374.1"/>
    <property type="molecule type" value="Genomic_DNA"/>
</dbReference>
<proteinExistence type="predicted"/>
<feature type="domain" description="Rap1a immunity protein" evidence="2">
    <location>
        <begin position="44"/>
        <end position="115"/>
    </location>
</feature>
<feature type="signal peptide" evidence="1">
    <location>
        <begin position="1"/>
        <end position="21"/>
    </location>
</feature>
<sequence>MRARNLLGLPLGLAALTLAEAAPSAPTLTGDGFVQMLSKPVPTDNYEYLQREKAYSYLDGARDTAEGRIWCDVNQLKTPDLAYELAGQIAKLPAAERKKNASALLLTLLGRAYPCPPVTGAKP</sequence>
<gene>
    <name evidence="3" type="ORF">ACFOPH_24505</name>
</gene>
<evidence type="ECO:0000313" key="4">
    <source>
        <dbReference type="Proteomes" id="UP001595665"/>
    </source>
</evidence>
<feature type="chain" id="PRO_5046988491" evidence="1">
    <location>
        <begin position="22"/>
        <end position="123"/>
    </location>
</feature>
<evidence type="ECO:0000313" key="3">
    <source>
        <dbReference type="EMBL" id="MFC3461374.1"/>
    </source>
</evidence>
<protein>
    <submittedName>
        <fullName evidence="3">Rap1a/Tai family immunity protein</fullName>
    </submittedName>
</protein>